<dbReference type="RefSeq" id="WP_118870355.1">
    <property type="nucleotide sequence ID" value="NZ_CP022760.1"/>
</dbReference>
<dbReference type="GO" id="GO:0015035">
    <property type="term" value="F:protein-disulfide reductase activity"/>
    <property type="evidence" value="ECO:0007669"/>
    <property type="project" value="InterPro"/>
</dbReference>
<dbReference type="InterPro" id="IPR007263">
    <property type="entry name" value="DCC1-like"/>
</dbReference>
<dbReference type="PANTHER" id="PTHR33639">
    <property type="entry name" value="THIOL-DISULFIDE OXIDOREDUCTASE DCC"/>
    <property type="match status" value="1"/>
</dbReference>
<accession>A0AAD0SAD8</accession>
<geneLocation type="plasmid" evidence="1 2">
    <name>unnamed</name>
</geneLocation>
<dbReference type="PANTHER" id="PTHR33639:SF2">
    <property type="entry name" value="DUF393 DOMAIN-CONTAINING PROTEIN"/>
    <property type="match status" value="1"/>
</dbReference>
<proteinExistence type="predicted"/>
<dbReference type="EMBL" id="CP022760">
    <property type="protein sequence ID" value="AXV83788.1"/>
    <property type="molecule type" value="Genomic_DNA"/>
</dbReference>
<evidence type="ECO:0000313" key="1">
    <source>
        <dbReference type="EMBL" id="AXV83788.1"/>
    </source>
</evidence>
<keyword evidence="1" id="KW-0614">Plasmid</keyword>
<dbReference type="InterPro" id="IPR052927">
    <property type="entry name" value="DCC_oxidoreductase"/>
</dbReference>
<dbReference type="Proteomes" id="UP000261758">
    <property type="component" value="Plasmid unnamed"/>
</dbReference>
<protein>
    <submittedName>
        <fullName evidence="1">Thiol-disulfide oxidoreductase</fullName>
    </submittedName>
</protein>
<name>A0AAD0SAD8_RALSL</name>
<evidence type="ECO:0000313" key="2">
    <source>
        <dbReference type="Proteomes" id="UP000261758"/>
    </source>
</evidence>
<dbReference type="AlphaFoldDB" id="A0AAD0SAD8"/>
<dbReference type="Pfam" id="PF04134">
    <property type="entry name" value="DCC1-like"/>
    <property type="match status" value="1"/>
</dbReference>
<reference evidence="1 2" key="1">
    <citation type="submission" date="2017-08" db="EMBL/GenBank/DDBJ databases">
        <title>Genome sequences of Ralstonia solanacearum Species Complex (RSSC) isolated from Potato bacterial wilts in Korea.</title>
        <authorList>
            <person name="Cho H."/>
            <person name="Song E.-S."/>
            <person name="Lee Y.K."/>
            <person name="Lee S."/>
            <person name="Lee S.-W."/>
            <person name="Jo A."/>
            <person name="Kim J.-G."/>
            <person name="Hwang I."/>
        </authorList>
    </citation>
    <scope>NUCLEOTIDE SEQUENCE [LARGE SCALE GENOMIC DNA]</scope>
    <source>
        <strain evidence="1 2">T98</strain>
        <plasmid evidence="1 2">unnamed</plasmid>
    </source>
</reference>
<organism evidence="1 2">
    <name type="scientific">Ralstonia solanacearum</name>
    <name type="common">Pseudomonas solanacearum</name>
    <dbReference type="NCBI Taxonomy" id="305"/>
    <lineage>
        <taxon>Bacteria</taxon>
        <taxon>Pseudomonadati</taxon>
        <taxon>Pseudomonadota</taxon>
        <taxon>Betaproteobacteria</taxon>
        <taxon>Burkholderiales</taxon>
        <taxon>Burkholderiaceae</taxon>
        <taxon>Ralstonia</taxon>
        <taxon>Ralstonia solanacearum species complex</taxon>
    </lineage>
</organism>
<gene>
    <name evidence="1" type="ORF">CJO77_19670</name>
</gene>
<sequence length="150" mass="16898">MAIAPFSHRDDPAVPAFPDEQHVVFMDGHCGACSRAARLIARLDRRDEFLICPAGSPLGRSVLTHYGLNPDDPESWLYLEHGHPRFALDAIIRVGRRLGGVGHLLSILSLLPPRSGDRLYRWIARNRYRLMGRTDICALPDPDLRRRLIG</sequence>